<evidence type="ECO:0000256" key="2">
    <source>
        <dbReference type="ARBA" id="ARBA00022618"/>
    </source>
</evidence>
<evidence type="ECO:0000256" key="3">
    <source>
        <dbReference type="ARBA" id="ARBA00023210"/>
    </source>
</evidence>
<name>A0ABS9D6W4_9ALTE</name>
<organism evidence="6 7">
    <name type="scientific">Paraglaciecola algarum</name>
    <dbReference type="NCBI Taxonomy" id="3050085"/>
    <lineage>
        <taxon>Bacteria</taxon>
        <taxon>Pseudomonadati</taxon>
        <taxon>Pseudomonadota</taxon>
        <taxon>Gammaproteobacteria</taxon>
        <taxon>Alteromonadales</taxon>
        <taxon>Alteromonadaceae</taxon>
        <taxon>Paraglaciecola</taxon>
    </lineage>
</organism>
<keyword evidence="2 5" id="KW-0132">Cell division</keyword>
<dbReference type="HAMAP" id="MF_01092">
    <property type="entry name" value="ZapD"/>
    <property type="match status" value="1"/>
</dbReference>
<reference evidence="6 7" key="1">
    <citation type="submission" date="2022-01" db="EMBL/GenBank/DDBJ databases">
        <title>Paraglaciecola sp. G1-23.</title>
        <authorList>
            <person name="Jin M.S."/>
            <person name="Han D.M."/>
            <person name="Kim H.M."/>
            <person name="Jeon C.O."/>
        </authorList>
    </citation>
    <scope>NUCLEOTIDE SEQUENCE [LARGE SCALE GENOMIC DNA]</scope>
    <source>
        <strain evidence="6 7">G1-23</strain>
    </source>
</reference>
<dbReference type="Gene3D" id="1.10.3900.10">
    <property type="entry name" value="YacF-like"/>
    <property type="match status" value="1"/>
</dbReference>
<evidence type="ECO:0000256" key="5">
    <source>
        <dbReference type="HAMAP-Rule" id="MF_01092"/>
    </source>
</evidence>
<dbReference type="PANTHER" id="PTHR39455">
    <property type="entry name" value="CELL DIVISION PROTEIN ZAPD"/>
    <property type="match status" value="1"/>
</dbReference>
<proteinExistence type="inferred from homology"/>
<dbReference type="PANTHER" id="PTHR39455:SF1">
    <property type="entry name" value="CELL DIVISION PROTEIN ZAPD"/>
    <property type="match status" value="1"/>
</dbReference>
<protein>
    <recommendedName>
        <fullName evidence="5">Cell division protein ZapD</fullName>
    </recommendedName>
    <alternativeName>
        <fullName evidence="5">Z ring-associated protein D</fullName>
    </alternativeName>
</protein>
<comment type="function">
    <text evidence="5">Cell division factor that enhances FtsZ-ring assembly. Directly interacts with FtsZ and promotes bundling of FtsZ protofilaments, with a reduction in FtsZ GTPase activity.</text>
</comment>
<dbReference type="RefSeq" id="WP_235312627.1">
    <property type="nucleotide sequence ID" value="NZ_JAKGAS010000005.1"/>
</dbReference>
<sequence>MSQAIYEFPLNEKVRTYLRLEQLFKQLEQGKKATEDWQYINFLDSLFTLLDLLERLDLRNDVLKDIELHEKNLVIWSQHPNIDNDALQNALQKILRLREALKGTKKIGSELKDDRFLSSIRQRFAIPGGTCGFDLPNLHYWLQQPIESKQQTISVWLQEVLAIQQAMEMTLSFLRERGRFSQVEAEKGFYQGIAEDNNELIRVLSPIDQGYYPILSGNKYRYAIRFTLFTPTISGSTGVDSSVTFSLASC</sequence>
<dbReference type="EMBL" id="JAKGAS010000005">
    <property type="protein sequence ID" value="MCF2948676.1"/>
    <property type="molecule type" value="Genomic_DNA"/>
</dbReference>
<dbReference type="Pfam" id="PF07072">
    <property type="entry name" value="ZapD"/>
    <property type="match status" value="1"/>
</dbReference>
<dbReference type="Gene3D" id="2.60.440.10">
    <property type="entry name" value="YacF-like domains"/>
    <property type="match status" value="1"/>
</dbReference>
<dbReference type="InterPro" id="IPR027462">
    <property type="entry name" value="ZapD_C"/>
</dbReference>
<gene>
    <name evidence="5 6" type="primary">zapD</name>
    <name evidence="6" type="ORF">L0668_11205</name>
</gene>
<keyword evidence="1 5" id="KW-0963">Cytoplasm</keyword>
<evidence type="ECO:0000313" key="7">
    <source>
        <dbReference type="Proteomes" id="UP001521137"/>
    </source>
</evidence>
<dbReference type="NCBIfam" id="NF003656">
    <property type="entry name" value="PRK05287.1-4"/>
    <property type="match status" value="1"/>
</dbReference>
<evidence type="ECO:0000256" key="4">
    <source>
        <dbReference type="ARBA" id="ARBA00023306"/>
    </source>
</evidence>
<keyword evidence="4 5" id="KW-0131">Cell cycle</keyword>
<dbReference type="SUPFAM" id="SSF160950">
    <property type="entry name" value="YacF-like"/>
    <property type="match status" value="1"/>
</dbReference>
<accession>A0ABS9D6W4</accession>
<comment type="subunit">
    <text evidence="5">Interacts with FtsZ.</text>
</comment>
<dbReference type="GO" id="GO:0051301">
    <property type="term" value="P:cell division"/>
    <property type="evidence" value="ECO:0007669"/>
    <property type="project" value="UniProtKB-KW"/>
</dbReference>
<comment type="subcellular location">
    <subcellularLocation>
        <location evidence="5">Cytoplasm</location>
    </subcellularLocation>
    <text evidence="5">Localizes to mid-cell in an FtsZ-dependent manner.</text>
</comment>
<keyword evidence="3 5" id="KW-0717">Septation</keyword>
<evidence type="ECO:0000256" key="1">
    <source>
        <dbReference type="ARBA" id="ARBA00022490"/>
    </source>
</evidence>
<comment type="similarity">
    <text evidence="5">Belongs to the ZapD family.</text>
</comment>
<dbReference type="InterPro" id="IPR009777">
    <property type="entry name" value="ZapD"/>
</dbReference>
<comment type="caution">
    <text evidence="6">The sequence shown here is derived from an EMBL/GenBank/DDBJ whole genome shotgun (WGS) entry which is preliminary data.</text>
</comment>
<dbReference type="InterPro" id="IPR036268">
    <property type="entry name" value="ZapD_sf"/>
</dbReference>
<dbReference type="Proteomes" id="UP001521137">
    <property type="component" value="Unassembled WGS sequence"/>
</dbReference>
<dbReference type="NCBIfam" id="NF003655">
    <property type="entry name" value="PRK05287.1-3"/>
    <property type="match status" value="1"/>
</dbReference>
<evidence type="ECO:0000313" key="6">
    <source>
        <dbReference type="EMBL" id="MCF2948676.1"/>
    </source>
</evidence>
<keyword evidence="7" id="KW-1185">Reference proteome</keyword>